<dbReference type="STRING" id="1423726.FC07_GL000382"/>
<organism evidence="4 5">
    <name type="scientific">Loigolactobacillus bifermentans DSM 20003</name>
    <dbReference type="NCBI Taxonomy" id="1423726"/>
    <lineage>
        <taxon>Bacteria</taxon>
        <taxon>Bacillati</taxon>
        <taxon>Bacillota</taxon>
        <taxon>Bacilli</taxon>
        <taxon>Lactobacillales</taxon>
        <taxon>Lactobacillaceae</taxon>
        <taxon>Loigolactobacillus</taxon>
    </lineage>
</organism>
<dbReference type="InterPro" id="IPR016181">
    <property type="entry name" value="Acyl_CoA_acyltransferase"/>
</dbReference>
<evidence type="ECO:0000256" key="2">
    <source>
        <dbReference type="ARBA" id="ARBA00023315"/>
    </source>
</evidence>
<dbReference type="SUPFAM" id="SSF55729">
    <property type="entry name" value="Acyl-CoA N-acyltransferases (Nat)"/>
    <property type="match status" value="1"/>
</dbReference>
<evidence type="ECO:0000313" key="4">
    <source>
        <dbReference type="EMBL" id="KRK34631.1"/>
    </source>
</evidence>
<keyword evidence="1 4" id="KW-0808">Transferase</keyword>
<protein>
    <submittedName>
        <fullName evidence="4">GCN5-like N-acetyltransferase</fullName>
    </submittedName>
</protein>
<dbReference type="Pfam" id="PF00583">
    <property type="entry name" value="Acetyltransf_1"/>
    <property type="match status" value="1"/>
</dbReference>
<evidence type="ECO:0000256" key="1">
    <source>
        <dbReference type="ARBA" id="ARBA00022679"/>
    </source>
</evidence>
<gene>
    <name evidence="4" type="ORF">FC07_GL000382</name>
</gene>
<dbReference type="PANTHER" id="PTHR43420:SF52">
    <property type="entry name" value="N-ACETYLTRANSFERASE YODP"/>
    <property type="match status" value="1"/>
</dbReference>
<keyword evidence="2" id="KW-0012">Acyltransferase</keyword>
<dbReference type="Gene3D" id="3.40.630.30">
    <property type="match status" value="1"/>
</dbReference>
<comment type="caution">
    <text evidence="4">The sequence shown here is derived from an EMBL/GenBank/DDBJ whole genome shotgun (WGS) entry which is preliminary data.</text>
</comment>
<dbReference type="PATRIC" id="fig|1423726.3.peg.400"/>
<evidence type="ECO:0000259" key="3">
    <source>
        <dbReference type="PROSITE" id="PS51186"/>
    </source>
</evidence>
<reference evidence="4 5" key="1">
    <citation type="journal article" date="2015" name="Genome Announc.">
        <title>Expanding the biotechnology potential of lactobacilli through comparative genomics of 213 strains and associated genera.</title>
        <authorList>
            <person name="Sun Z."/>
            <person name="Harris H.M."/>
            <person name="McCann A."/>
            <person name="Guo C."/>
            <person name="Argimon S."/>
            <person name="Zhang W."/>
            <person name="Yang X."/>
            <person name="Jeffery I.B."/>
            <person name="Cooney J.C."/>
            <person name="Kagawa T.F."/>
            <person name="Liu W."/>
            <person name="Song Y."/>
            <person name="Salvetti E."/>
            <person name="Wrobel A."/>
            <person name="Rasinkangas P."/>
            <person name="Parkhill J."/>
            <person name="Rea M.C."/>
            <person name="O'Sullivan O."/>
            <person name="Ritari J."/>
            <person name="Douillard F.P."/>
            <person name="Paul Ross R."/>
            <person name="Yang R."/>
            <person name="Briner A.E."/>
            <person name="Felis G.E."/>
            <person name="de Vos W.M."/>
            <person name="Barrangou R."/>
            <person name="Klaenhammer T.R."/>
            <person name="Caufield P.W."/>
            <person name="Cui Y."/>
            <person name="Zhang H."/>
            <person name="O'Toole P.W."/>
        </authorList>
    </citation>
    <scope>NUCLEOTIDE SEQUENCE [LARGE SCALE GENOMIC DNA]</scope>
    <source>
        <strain evidence="4 5">DSM 20003</strain>
    </source>
</reference>
<feature type="domain" description="N-acetyltransferase" evidence="3">
    <location>
        <begin position="1"/>
        <end position="165"/>
    </location>
</feature>
<dbReference type="OrthoDB" id="5319888at2"/>
<dbReference type="CDD" id="cd04301">
    <property type="entry name" value="NAT_SF"/>
    <property type="match status" value="1"/>
</dbReference>
<dbReference type="GO" id="GO:0016747">
    <property type="term" value="F:acyltransferase activity, transferring groups other than amino-acyl groups"/>
    <property type="evidence" value="ECO:0007669"/>
    <property type="project" value="InterPro"/>
</dbReference>
<dbReference type="InterPro" id="IPR050680">
    <property type="entry name" value="YpeA/RimI_acetyltransf"/>
</dbReference>
<dbReference type="Proteomes" id="UP000051461">
    <property type="component" value="Unassembled WGS sequence"/>
</dbReference>
<dbReference type="PROSITE" id="PS51186">
    <property type="entry name" value="GNAT"/>
    <property type="match status" value="1"/>
</dbReference>
<dbReference type="InterPro" id="IPR000182">
    <property type="entry name" value="GNAT_dom"/>
</dbReference>
<sequence length="173" mass="19190">MQLDELEDVPDGDLLKVIRAAYQTKDYLSGKATTVVAVINQKIVGVAFGYPDKYEADVDEIMTKLSAHTPGFGDEPLELESETFAGEWYLDSIAVDPDYQGRGIGGQLLAALPRYVKRDGMATIGLNVDFANPGAKKLYQHHQYQVVGTMTIGDHQYYHMQHRLVPERVAMVG</sequence>
<dbReference type="PANTHER" id="PTHR43420">
    <property type="entry name" value="ACETYLTRANSFERASE"/>
    <property type="match status" value="1"/>
</dbReference>
<proteinExistence type="predicted"/>
<name>A0A0R1GV83_9LACO</name>
<dbReference type="EMBL" id="AZDA01000090">
    <property type="protein sequence ID" value="KRK34631.1"/>
    <property type="molecule type" value="Genomic_DNA"/>
</dbReference>
<accession>A0A0R1GV83</accession>
<keyword evidence="5" id="KW-1185">Reference proteome</keyword>
<dbReference type="AlphaFoldDB" id="A0A0R1GV83"/>
<evidence type="ECO:0000313" key="5">
    <source>
        <dbReference type="Proteomes" id="UP000051461"/>
    </source>
</evidence>